<feature type="region of interest" description="Disordered" evidence="1">
    <location>
        <begin position="548"/>
        <end position="569"/>
    </location>
</feature>
<name>A0A1Y2AMX3_9FUNG</name>
<sequence>MNFSIIILFLITIIPIFGQTTEDSNSQDCQNLMNFFNSYIQSVGHQLNIPACCDDSKDYHYIVCENGSVTAIELRMNRFNEQIDFSNFPILPNLRKILFEGHIFKDGVLPSRFFDLPKLEDLEILSSNIAVVPENINKDCPLHKLNLYNNTINGFPNQILDYDLKFLDLSRNEEIKTIPSKIKNLKNLEILYIGMTGLTSMSEEIFNLENLREFDLDGNPELSTKIYNFGKKLDSCDFRNINIICYEPGTCDKIIVQEEPFRKFNYDNDNTFEKCTDTFKGREEGGGRGNGSFIKNNFLLIILIIIILLLLACICFLLLFRRKNDKEKTDSKIGMSEEIYSSPTIEIPNSYVKVNSSNNFAISKINSISSDMSLDLESSENVESKSLFTSQLKNKNSPSLSPSEFNISSIPNVSSDNKFSISSIPNVSNDNKFNISTVPITSTKNKNFNLSFISSSTSTMENSSSNNNTTTTTTTTNKNNNHYYSSEQANFSTSEEITTYNSSSEIPNNSAMDLNFNSSLIPESSALNKIKNQFDSSLIPIPNTSAINHHHHRHHNRNSNNYGSESNLNLSTIPKNSTLESHFSISSLPNLPELDEEEEEDLLSLNHGSLSNMNTINDSGINTVTSTATNRGSSSVTSLKPLDPAYPLLSPKETISSNVNMVTPTLTVNTATTGSRQSVMQNLADLDFVMDESILSPQLSINTSFGNDD</sequence>
<dbReference type="EMBL" id="MCOG01000231">
    <property type="protein sequence ID" value="ORY23650.1"/>
    <property type="molecule type" value="Genomic_DNA"/>
</dbReference>
<keyword evidence="3" id="KW-0732">Signal</keyword>
<evidence type="ECO:0000313" key="5">
    <source>
        <dbReference type="Proteomes" id="UP000193920"/>
    </source>
</evidence>
<feature type="signal peptide" evidence="3">
    <location>
        <begin position="1"/>
        <end position="18"/>
    </location>
</feature>
<protein>
    <recommendedName>
        <fullName evidence="6">L domain-like protein</fullName>
    </recommendedName>
</protein>
<keyword evidence="2" id="KW-0812">Transmembrane</keyword>
<gene>
    <name evidence="4" type="ORF">LY90DRAFT_675460</name>
</gene>
<evidence type="ECO:0000256" key="1">
    <source>
        <dbReference type="SAM" id="MobiDB-lite"/>
    </source>
</evidence>
<dbReference type="InterPro" id="IPR032675">
    <property type="entry name" value="LRR_dom_sf"/>
</dbReference>
<proteinExistence type="predicted"/>
<dbReference type="AlphaFoldDB" id="A0A1Y2AMX3"/>
<accession>A0A1Y2AMX3</accession>
<feature type="transmembrane region" description="Helical" evidence="2">
    <location>
        <begin position="298"/>
        <end position="320"/>
    </location>
</feature>
<keyword evidence="2" id="KW-1133">Transmembrane helix</keyword>
<dbReference type="Proteomes" id="UP000193920">
    <property type="component" value="Unassembled WGS sequence"/>
</dbReference>
<organism evidence="4 5">
    <name type="scientific">Neocallimastix californiae</name>
    <dbReference type="NCBI Taxonomy" id="1754190"/>
    <lineage>
        <taxon>Eukaryota</taxon>
        <taxon>Fungi</taxon>
        <taxon>Fungi incertae sedis</taxon>
        <taxon>Chytridiomycota</taxon>
        <taxon>Chytridiomycota incertae sedis</taxon>
        <taxon>Neocallimastigomycetes</taxon>
        <taxon>Neocallimastigales</taxon>
        <taxon>Neocallimastigaceae</taxon>
        <taxon>Neocallimastix</taxon>
    </lineage>
</organism>
<dbReference type="SUPFAM" id="SSF52058">
    <property type="entry name" value="L domain-like"/>
    <property type="match status" value="1"/>
</dbReference>
<dbReference type="OrthoDB" id="2161770at2759"/>
<dbReference type="InterPro" id="IPR052595">
    <property type="entry name" value="LRRC69/RLP"/>
</dbReference>
<dbReference type="STRING" id="1754190.A0A1Y2AMX3"/>
<feature type="compositionally biased region" description="Basic residues" evidence="1">
    <location>
        <begin position="548"/>
        <end position="557"/>
    </location>
</feature>
<evidence type="ECO:0000313" key="4">
    <source>
        <dbReference type="EMBL" id="ORY23650.1"/>
    </source>
</evidence>
<reference evidence="4 5" key="1">
    <citation type="submission" date="2016-08" db="EMBL/GenBank/DDBJ databases">
        <title>A Parts List for Fungal Cellulosomes Revealed by Comparative Genomics.</title>
        <authorList>
            <consortium name="DOE Joint Genome Institute"/>
            <person name="Haitjema C.H."/>
            <person name="Gilmore S.P."/>
            <person name="Henske J.K."/>
            <person name="Solomon K.V."/>
            <person name="De Groot R."/>
            <person name="Kuo A."/>
            <person name="Mondo S.J."/>
            <person name="Salamov A.A."/>
            <person name="Labutti K."/>
            <person name="Zhao Z."/>
            <person name="Chiniquy J."/>
            <person name="Barry K."/>
            <person name="Brewer H.M."/>
            <person name="Purvine S.O."/>
            <person name="Wright A.T."/>
            <person name="Boxma B."/>
            <person name="Van Alen T."/>
            <person name="Hackstein J.H."/>
            <person name="Baker S.E."/>
            <person name="Grigoriev I.V."/>
            <person name="O'Malley M.A."/>
        </authorList>
    </citation>
    <scope>NUCLEOTIDE SEQUENCE [LARGE SCALE GENOMIC DNA]</scope>
    <source>
        <strain evidence="4 5">G1</strain>
    </source>
</reference>
<evidence type="ECO:0000256" key="2">
    <source>
        <dbReference type="SAM" id="Phobius"/>
    </source>
</evidence>
<feature type="region of interest" description="Disordered" evidence="1">
    <location>
        <begin position="457"/>
        <end position="483"/>
    </location>
</feature>
<keyword evidence="5" id="KW-1185">Reference proteome</keyword>
<feature type="chain" id="PRO_5012892270" description="L domain-like protein" evidence="3">
    <location>
        <begin position="19"/>
        <end position="709"/>
    </location>
</feature>
<dbReference type="PANTHER" id="PTHR48057:SF7">
    <property type="entry name" value="LEUCINE-RICH REPEAT SERINE_THREONINE-PROTEIN KINASE 1"/>
    <property type="match status" value="1"/>
</dbReference>
<dbReference type="Gene3D" id="3.80.10.10">
    <property type="entry name" value="Ribonuclease Inhibitor"/>
    <property type="match status" value="1"/>
</dbReference>
<evidence type="ECO:0000256" key="3">
    <source>
        <dbReference type="SAM" id="SignalP"/>
    </source>
</evidence>
<comment type="caution">
    <text evidence="4">The sequence shown here is derived from an EMBL/GenBank/DDBJ whole genome shotgun (WGS) entry which is preliminary data.</text>
</comment>
<keyword evidence="2" id="KW-0472">Membrane</keyword>
<evidence type="ECO:0008006" key="6">
    <source>
        <dbReference type="Google" id="ProtNLM"/>
    </source>
</evidence>
<dbReference type="PANTHER" id="PTHR48057">
    <property type="entry name" value="LEUCINE-RICH REPEAT SERINE/THREONINE-PROTEIN KINASE 1"/>
    <property type="match status" value="1"/>
</dbReference>